<reference evidence="1" key="1">
    <citation type="submission" date="2014-05" db="EMBL/GenBank/DDBJ databases">
        <title>The transcriptome of the halophilic microalga Tetraselmis sp. GSL018 isolated from the Great Salt Lake, Utah.</title>
        <authorList>
            <person name="Jinkerson R.E."/>
            <person name="D'Adamo S."/>
            <person name="Posewitz M.C."/>
        </authorList>
    </citation>
    <scope>NUCLEOTIDE SEQUENCE</scope>
    <source>
        <strain evidence="1">GSL018</strain>
    </source>
</reference>
<evidence type="ECO:0000313" key="1">
    <source>
        <dbReference type="EMBL" id="JAC62409.1"/>
    </source>
</evidence>
<organism evidence="1">
    <name type="scientific">Tetraselmis sp. GSL018</name>
    <dbReference type="NCBI Taxonomy" id="582737"/>
    <lineage>
        <taxon>Eukaryota</taxon>
        <taxon>Viridiplantae</taxon>
        <taxon>Chlorophyta</taxon>
        <taxon>core chlorophytes</taxon>
        <taxon>Chlorodendrophyceae</taxon>
        <taxon>Chlorodendrales</taxon>
        <taxon>Chlorodendraceae</taxon>
        <taxon>Tetraselmis</taxon>
    </lineage>
</organism>
<gene>
    <name evidence="1" type="ORF">TSPGSL018_23446</name>
</gene>
<accession>A0A061QVA6</accession>
<feature type="non-terminal residue" evidence="1">
    <location>
        <position position="98"/>
    </location>
</feature>
<dbReference type="AlphaFoldDB" id="A0A061QVA6"/>
<name>A0A061QVA6_9CHLO</name>
<dbReference type="EMBL" id="GBEZ01024594">
    <property type="protein sequence ID" value="JAC62409.1"/>
    <property type="molecule type" value="Transcribed_RNA"/>
</dbReference>
<sequence length="98" mass="11230">FLPSSSYRLRFVESGFRGLLPKEFSPQNGGTAAAPEELNNRNREEKALYVADPESDCHYFVGFEEHREGPEIWWLDFNRTVNSLVARRPFVDVSVSPP</sequence>
<feature type="non-terminal residue" evidence="1">
    <location>
        <position position="1"/>
    </location>
</feature>
<protein>
    <submittedName>
        <fullName evidence="1">Uncharacterized protein</fullName>
    </submittedName>
</protein>
<proteinExistence type="predicted"/>
<dbReference type="UniPathway" id="UPA00378"/>